<dbReference type="InterPro" id="IPR045540">
    <property type="entry name" value="YegS/DAGK_C"/>
</dbReference>
<accession>A0A1C7AFX3</accession>
<dbReference type="KEGG" id="sva:SVA_3789"/>
<dbReference type="GO" id="GO:0005524">
    <property type="term" value="F:ATP binding"/>
    <property type="evidence" value="ECO:0007669"/>
    <property type="project" value="UniProtKB-KW"/>
</dbReference>
<keyword evidence="11" id="KW-1208">Phospholipid metabolism</keyword>
<dbReference type="InterPro" id="IPR001206">
    <property type="entry name" value="Diacylglycerol_kinase_cat_dom"/>
</dbReference>
<keyword evidence="6 13" id="KW-0418">Kinase</keyword>
<dbReference type="NCBIfam" id="TIGR00147">
    <property type="entry name" value="YegS/Rv2252/BmrU family lipid kinase"/>
    <property type="match status" value="1"/>
</dbReference>
<evidence type="ECO:0000256" key="10">
    <source>
        <dbReference type="ARBA" id="ARBA00023209"/>
    </source>
</evidence>
<dbReference type="GO" id="GO:0046872">
    <property type="term" value="F:metal ion binding"/>
    <property type="evidence" value="ECO:0007669"/>
    <property type="project" value="UniProtKB-KW"/>
</dbReference>
<dbReference type="Pfam" id="PF00781">
    <property type="entry name" value="DAGK_cat"/>
    <property type="match status" value="1"/>
</dbReference>
<evidence type="ECO:0000256" key="4">
    <source>
        <dbReference type="ARBA" id="ARBA00022723"/>
    </source>
</evidence>
<dbReference type="GO" id="GO:0016301">
    <property type="term" value="F:kinase activity"/>
    <property type="evidence" value="ECO:0007669"/>
    <property type="project" value="UniProtKB-KW"/>
</dbReference>
<dbReference type="Proteomes" id="UP000218899">
    <property type="component" value="Chromosome"/>
</dbReference>
<keyword evidence="7" id="KW-0067">ATP-binding</keyword>
<keyword evidence="2" id="KW-0444">Lipid biosynthesis</keyword>
<dbReference type="SMART" id="SM00046">
    <property type="entry name" value="DAGKc"/>
    <property type="match status" value="1"/>
</dbReference>
<dbReference type="Gene3D" id="2.60.200.40">
    <property type="match status" value="1"/>
</dbReference>
<keyword evidence="5" id="KW-0547">Nucleotide-binding</keyword>
<dbReference type="PANTHER" id="PTHR12358:SF106">
    <property type="entry name" value="LIPID KINASE YEGS"/>
    <property type="match status" value="1"/>
</dbReference>
<evidence type="ECO:0000256" key="2">
    <source>
        <dbReference type="ARBA" id="ARBA00022516"/>
    </source>
</evidence>
<evidence type="ECO:0000256" key="7">
    <source>
        <dbReference type="ARBA" id="ARBA00022840"/>
    </source>
</evidence>
<evidence type="ECO:0000256" key="8">
    <source>
        <dbReference type="ARBA" id="ARBA00022842"/>
    </source>
</evidence>
<evidence type="ECO:0000256" key="11">
    <source>
        <dbReference type="ARBA" id="ARBA00023264"/>
    </source>
</evidence>
<dbReference type="InterPro" id="IPR016064">
    <property type="entry name" value="NAD/diacylglycerol_kinase_sf"/>
</dbReference>
<evidence type="ECO:0000256" key="5">
    <source>
        <dbReference type="ARBA" id="ARBA00022741"/>
    </source>
</evidence>
<dbReference type="InterPro" id="IPR050187">
    <property type="entry name" value="Lipid_Phosphate_FormReg"/>
</dbReference>
<keyword evidence="10" id="KW-0594">Phospholipid biosynthesis</keyword>
<dbReference type="PROSITE" id="PS50146">
    <property type="entry name" value="DAGK"/>
    <property type="match status" value="1"/>
</dbReference>
<evidence type="ECO:0000256" key="3">
    <source>
        <dbReference type="ARBA" id="ARBA00022679"/>
    </source>
</evidence>
<gene>
    <name evidence="13" type="ORF">SVA_3789</name>
</gene>
<dbReference type="Gene3D" id="3.40.50.10330">
    <property type="entry name" value="Probable inorganic polyphosphate/atp-NAD kinase, domain 1"/>
    <property type="match status" value="1"/>
</dbReference>
<keyword evidence="14" id="KW-1185">Reference proteome</keyword>
<evidence type="ECO:0000256" key="6">
    <source>
        <dbReference type="ARBA" id="ARBA00022777"/>
    </source>
</evidence>
<keyword evidence="9" id="KW-0443">Lipid metabolism</keyword>
<feature type="domain" description="DAGKc" evidence="12">
    <location>
        <begin position="5"/>
        <end position="132"/>
    </location>
</feature>
<dbReference type="SUPFAM" id="SSF111331">
    <property type="entry name" value="NAD kinase/diacylglycerol kinase-like"/>
    <property type="match status" value="1"/>
</dbReference>
<keyword evidence="3" id="KW-0808">Transferase</keyword>
<proteinExistence type="predicted"/>
<organism evidence="13 14">
    <name type="scientific">Sulfurifustis variabilis</name>
    <dbReference type="NCBI Taxonomy" id="1675686"/>
    <lineage>
        <taxon>Bacteria</taxon>
        <taxon>Pseudomonadati</taxon>
        <taxon>Pseudomonadota</taxon>
        <taxon>Gammaproteobacteria</taxon>
        <taxon>Acidiferrobacterales</taxon>
        <taxon>Acidiferrobacteraceae</taxon>
        <taxon>Sulfurifustis</taxon>
    </lineage>
</organism>
<dbReference type="PANTHER" id="PTHR12358">
    <property type="entry name" value="SPHINGOSINE KINASE"/>
    <property type="match status" value="1"/>
</dbReference>
<keyword evidence="4" id="KW-0479">Metal-binding</keyword>
<evidence type="ECO:0000313" key="14">
    <source>
        <dbReference type="Proteomes" id="UP000218899"/>
    </source>
</evidence>
<keyword evidence="8" id="KW-0460">Magnesium</keyword>
<comment type="cofactor">
    <cofactor evidence="1">
        <name>Mg(2+)</name>
        <dbReference type="ChEBI" id="CHEBI:18420"/>
    </cofactor>
</comment>
<dbReference type="InterPro" id="IPR017438">
    <property type="entry name" value="ATP-NAD_kinase_N"/>
</dbReference>
<reference evidence="13 14" key="1">
    <citation type="submission" date="2015-08" db="EMBL/GenBank/DDBJ databases">
        <title>Complete genome sequence of Sulfurifustis variabilis.</title>
        <authorList>
            <person name="Miura A."/>
            <person name="Kojima H."/>
            <person name="Fukui M."/>
        </authorList>
    </citation>
    <scope>NUCLEOTIDE SEQUENCE [LARGE SCALE GENOMIC DNA]</scope>
    <source>
        <strain evidence="14">skN76</strain>
    </source>
</reference>
<dbReference type="AlphaFoldDB" id="A0A1C7AFX3"/>
<dbReference type="GO" id="GO:0008654">
    <property type="term" value="P:phospholipid biosynthetic process"/>
    <property type="evidence" value="ECO:0007669"/>
    <property type="project" value="UniProtKB-KW"/>
</dbReference>
<dbReference type="EMBL" id="AP014936">
    <property type="protein sequence ID" value="BAU50323.1"/>
    <property type="molecule type" value="Genomic_DNA"/>
</dbReference>
<dbReference type="GO" id="GO:0005886">
    <property type="term" value="C:plasma membrane"/>
    <property type="evidence" value="ECO:0007669"/>
    <property type="project" value="TreeGrafter"/>
</dbReference>
<name>A0A1C7AFX3_9GAMM</name>
<dbReference type="RefSeq" id="WP_169924186.1">
    <property type="nucleotide sequence ID" value="NZ_AP014936.1"/>
</dbReference>
<evidence type="ECO:0000313" key="13">
    <source>
        <dbReference type="EMBL" id="BAU50323.1"/>
    </source>
</evidence>
<protein>
    <submittedName>
        <fullName evidence="13">Lipid kinase</fullName>
    </submittedName>
</protein>
<dbReference type="Pfam" id="PF19279">
    <property type="entry name" value="YegS_C"/>
    <property type="match status" value="1"/>
</dbReference>
<dbReference type="InterPro" id="IPR005218">
    <property type="entry name" value="Diacylglycerol/lipid_kinase"/>
</dbReference>
<evidence type="ECO:0000256" key="9">
    <source>
        <dbReference type="ARBA" id="ARBA00023098"/>
    </source>
</evidence>
<evidence type="ECO:0000259" key="12">
    <source>
        <dbReference type="PROSITE" id="PS50146"/>
    </source>
</evidence>
<evidence type="ECO:0000256" key="1">
    <source>
        <dbReference type="ARBA" id="ARBA00001946"/>
    </source>
</evidence>
<sequence length="305" mass="32099">MATGGHRRRLALILHGERAFTPGLRDLVARLREAGHAVFPRVTWESGDATRFTRELVAEGVDTAIAAGGDGTVNEVLNGLAGSDAALGILPLGTANDFAVQAGIPSDIEAATDLVLSGEPLRIDTASLNGRRFLNVSTGGVGAEATAETSSEAKAAFGSVAYALNALRRLRGLSARRARFEGPDWSFEADFLVFAVGNARATGGGQAITPAASVRDGLLDLCVVEDMRMLDFARISLLIGRGEHVAQDGVHYLRTPRVRVTADGPLLVNVDGEPVEAAALEYEAHGRDLRIYLPRQEGAARAAPV</sequence>